<keyword evidence="7" id="KW-1185">Reference proteome</keyword>
<feature type="domain" description="DNA mismatch repair proteins mutS family" evidence="5">
    <location>
        <begin position="354"/>
        <end position="539"/>
    </location>
</feature>
<dbReference type="InterPro" id="IPR045076">
    <property type="entry name" value="MutS"/>
</dbReference>
<keyword evidence="4" id="KW-1133">Transmembrane helix</keyword>
<keyword evidence="1" id="KW-0547">Nucleotide-binding</keyword>
<keyword evidence="3" id="KW-0238">DNA-binding</keyword>
<dbReference type="GO" id="GO:0006298">
    <property type="term" value="P:mismatch repair"/>
    <property type="evidence" value="ECO:0007669"/>
    <property type="project" value="InterPro"/>
</dbReference>
<reference evidence="6 7" key="1">
    <citation type="submission" date="2018-12" db="EMBL/GenBank/DDBJ databases">
        <authorList>
            <consortium name="Pathogen Informatics"/>
        </authorList>
    </citation>
    <scope>NUCLEOTIDE SEQUENCE [LARGE SCALE GENOMIC DNA]</scope>
    <source>
        <strain evidence="6 7">NCTC3166</strain>
    </source>
</reference>
<dbReference type="EMBL" id="LR134266">
    <property type="protein sequence ID" value="VED67830.1"/>
    <property type="molecule type" value="Genomic_DNA"/>
</dbReference>
<evidence type="ECO:0000256" key="2">
    <source>
        <dbReference type="ARBA" id="ARBA00022840"/>
    </source>
</evidence>
<keyword evidence="4" id="KW-0472">Membrane</keyword>
<organism evidence="6 7">
    <name type="scientific">Streptococcus viridans</name>
    <dbReference type="NCBI Taxonomy" id="78535"/>
    <lineage>
        <taxon>Bacteria</taxon>
        <taxon>Bacillati</taxon>
        <taxon>Bacillota</taxon>
        <taxon>Bacilli</taxon>
        <taxon>Lactobacillales</taxon>
        <taxon>Streptococcaceae</taxon>
        <taxon>Streptococcus</taxon>
    </lineage>
</organism>
<sequence length="560" mass="63339">MDKLGWLPIGFVGLIIVMVLTNCIATIFLRKKLAKAWESERFFIKKDSEESLAETILLASTLQQTDSQVDGQTWHDLDMHRVFDLLNHTQSSIGAEALYQRMRLLNFQPDASLQELEDFFEHHPDLRLKVQVVMNQLGKKNHNMARSIVANPGNQDSSIYLSLYIFLACLPVLSLFFLPFFKIQALSVLIASVTFNIIFSSIRNWSNKMRLDQVSYLVRIFASAEKLSRLALPKQEALKQAVQPFKKTKVISSILQSPTGSSEMEIILIYLNFLFLIPQIAQIYIYQQVRAHQKEAQETINLLGELEVAISLLRHKRDGKLVCHPCFKQDGGIKGKGIYHPLLADPVANDVSFEKNMVISGDNASGKSTYLKMVAINCILAQGLGFAYGESLELSYGHVMTSMDVSDDIEVGDSYFITESKTILRMIESLEKSGFHYFFIDELFKGTNTIERIGSGLGIVRWLSRHDCLYMISSHDIELVAASGAVNDNYHFDSRYVDGKIVFDYQIKQGAAVTKNAVNTLKSLHFPSEITQTSQELIGQYEKTGKWSLNRMLSDKEEGR</sequence>
<dbReference type="AlphaFoldDB" id="A0A447Z685"/>
<dbReference type="PANTHER" id="PTHR11361:SF152">
    <property type="entry name" value="DNA MISMATCH REPAIR PROTEIN"/>
    <property type="match status" value="1"/>
</dbReference>
<dbReference type="GO" id="GO:0005524">
    <property type="term" value="F:ATP binding"/>
    <property type="evidence" value="ECO:0007669"/>
    <property type="project" value="UniProtKB-KW"/>
</dbReference>
<dbReference type="Pfam" id="PF00488">
    <property type="entry name" value="MutS_V"/>
    <property type="match status" value="1"/>
</dbReference>
<evidence type="ECO:0000256" key="4">
    <source>
        <dbReference type="SAM" id="Phobius"/>
    </source>
</evidence>
<feature type="transmembrane region" description="Helical" evidence="4">
    <location>
        <begin position="266"/>
        <end position="286"/>
    </location>
</feature>
<dbReference type="KEGG" id="svf:NCTC3166_01663"/>
<dbReference type="Proteomes" id="UP000270025">
    <property type="component" value="Chromosome"/>
</dbReference>
<dbReference type="GO" id="GO:0140664">
    <property type="term" value="F:ATP-dependent DNA damage sensor activity"/>
    <property type="evidence" value="ECO:0007669"/>
    <property type="project" value="InterPro"/>
</dbReference>
<proteinExistence type="predicted"/>
<dbReference type="InterPro" id="IPR027417">
    <property type="entry name" value="P-loop_NTPase"/>
</dbReference>
<dbReference type="GO" id="GO:0005829">
    <property type="term" value="C:cytosol"/>
    <property type="evidence" value="ECO:0007669"/>
    <property type="project" value="TreeGrafter"/>
</dbReference>
<dbReference type="SMART" id="SM00534">
    <property type="entry name" value="MUTSac"/>
    <property type="match status" value="1"/>
</dbReference>
<gene>
    <name evidence="6" type="primary">mutS_1</name>
    <name evidence="6" type="ORF">NCTC3166_01663</name>
</gene>
<feature type="transmembrane region" description="Helical" evidence="4">
    <location>
        <begin position="159"/>
        <end position="177"/>
    </location>
</feature>
<name>A0A447Z685_9STRE</name>
<dbReference type="InterPro" id="IPR000432">
    <property type="entry name" value="DNA_mismatch_repair_MutS_C"/>
</dbReference>
<dbReference type="GO" id="GO:0030983">
    <property type="term" value="F:mismatched DNA binding"/>
    <property type="evidence" value="ECO:0007669"/>
    <property type="project" value="InterPro"/>
</dbReference>
<dbReference type="PANTHER" id="PTHR11361">
    <property type="entry name" value="DNA MISMATCH REPAIR PROTEIN MUTS FAMILY MEMBER"/>
    <property type="match status" value="1"/>
</dbReference>
<evidence type="ECO:0000259" key="5">
    <source>
        <dbReference type="SMART" id="SM00534"/>
    </source>
</evidence>
<accession>A0A447Z685</accession>
<protein>
    <submittedName>
        <fullName evidence="6">DNA mismatch repair protein MutS</fullName>
    </submittedName>
</protein>
<keyword evidence="4" id="KW-0812">Transmembrane</keyword>
<feature type="transmembrane region" description="Helical" evidence="4">
    <location>
        <begin position="6"/>
        <end position="29"/>
    </location>
</feature>
<evidence type="ECO:0000313" key="6">
    <source>
        <dbReference type="EMBL" id="VED67830.1"/>
    </source>
</evidence>
<dbReference type="SUPFAM" id="SSF52540">
    <property type="entry name" value="P-loop containing nucleoside triphosphate hydrolases"/>
    <property type="match status" value="1"/>
</dbReference>
<dbReference type="Gene3D" id="3.40.50.300">
    <property type="entry name" value="P-loop containing nucleotide triphosphate hydrolases"/>
    <property type="match status" value="1"/>
</dbReference>
<evidence type="ECO:0000313" key="7">
    <source>
        <dbReference type="Proteomes" id="UP000270025"/>
    </source>
</evidence>
<evidence type="ECO:0000256" key="3">
    <source>
        <dbReference type="ARBA" id="ARBA00023125"/>
    </source>
</evidence>
<keyword evidence="2" id="KW-0067">ATP-binding</keyword>
<feature type="transmembrane region" description="Helical" evidence="4">
    <location>
        <begin position="183"/>
        <end position="202"/>
    </location>
</feature>
<dbReference type="RefSeq" id="WP_126404801.1">
    <property type="nucleotide sequence ID" value="NZ_LR134266.1"/>
</dbReference>
<evidence type="ECO:0000256" key="1">
    <source>
        <dbReference type="ARBA" id="ARBA00022741"/>
    </source>
</evidence>